<evidence type="ECO:0000256" key="8">
    <source>
        <dbReference type="ARBA" id="ARBA00048968"/>
    </source>
</evidence>
<dbReference type="RefSeq" id="WP_322776859.1">
    <property type="nucleotide sequence ID" value="NZ_JARJFB010000064.1"/>
</dbReference>
<evidence type="ECO:0000256" key="10">
    <source>
        <dbReference type="RuleBase" id="RU361274"/>
    </source>
</evidence>
<comment type="similarity">
    <text evidence="2 10">Belongs to the purine nucleoside phosphorylase YfiH/LACC1 family.</text>
</comment>
<dbReference type="Pfam" id="PF02578">
    <property type="entry name" value="Cu-oxidase_4"/>
    <property type="match status" value="1"/>
</dbReference>
<evidence type="ECO:0000256" key="2">
    <source>
        <dbReference type="ARBA" id="ARBA00007353"/>
    </source>
</evidence>
<keyword evidence="6" id="KW-0862">Zinc</keyword>
<accession>A0ABU5NCS8</accession>
<evidence type="ECO:0000256" key="3">
    <source>
        <dbReference type="ARBA" id="ARBA00022679"/>
    </source>
</evidence>
<dbReference type="InterPro" id="IPR011324">
    <property type="entry name" value="Cytotoxic_necrot_fac-like_cat"/>
</dbReference>
<comment type="catalytic activity">
    <reaction evidence="1">
        <text>inosine + phosphate = alpha-D-ribose 1-phosphate + hypoxanthine</text>
        <dbReference type="Rhea" id="RHEA:27646"/>
        <dbReference type="ChEBI" id="CHEBI:17368"/>
        <dbReference type="ChEBI" id="CHEBI:17596"/>
        <dbReference type="ChEBI" id="CHEBI:43474"/>
        <dbReference type="ChEBI" id="CHEBI:57720"/>
        <dbReference type="EC" id="2.4.2.1"/>
    </reaction>
    <physiologicalReaction direction="left-to-right" evidence="1">
        <dbReference type="Rhea" id="RHEA:27647"/>
    </physiologicalReaction>
</comment>
<dbReference type="PANTHER" id="PTHR30616">
    <property type="entry name" value="UNCHARACTERIZED PROTEIN YFIH"/>
    <property type="match status" value="1"/>
</dbReference>
<keyword evidence="12" id="KW-1185">Reference proteome</keyword>
<evidence type="ECO:0000313" key="12">
    <source>
        <dbReference type="Proteomes" id="UP001291687"/>
    </source>
</evidence>
<gene>
    <name evidence="11" type="ORF">Megvenef_00931</name>
</gene>
<dbReference type="EMBL" id="JARJFB010000064">
    <property type="protein sequence ID" value="MEA0970962.1"/>
    <property type="molecule type" value="Genomic_DNA"/>
</dbReference>
<comment type="catalytic activity">
    <reaction evidence="9">
        <text>S-methyl-5'-thioadenosine + phosphate = 5-(methylsulfanyl)-alpha-D-ribose 1-phosphate + adenine</text>
        <dbReference type="Rhea" id="RHEA:11852"/>
        <dbReference type="ChEBI" id="CHEBI:16708"/>
        <dbReference type="ChEBI" id="CHEBI:17509"/>
        <dbReference type="ChEBI" id="CHEBI:43474"/>
        <dbReference type="ChEBI" id="CHEBI:58533"/>
        <dbReference type="EC" id="2.4.2.28"/>
    </reaction>
    <physiologicalReaction direction="left-to-right" evidence="9">
        <dbReference type="Rhea" id="RHEA:11853"/>
    </physiologicalReaction>
</comment>
<evidence type="ECO:0000313" key="11">
    <source>
        <dbReference type="EMBL" id="MEA0970962.1"/>
    </source>
</evidence>
<keyword evidence="4" id="KW-0479">Metal-binding</keyword>
<evidence type="ECO:0000256" key="9">
    <source>
        <dbReference type="ARBA" id="ARBA00049893"/>
    </source>
</evidence>
<keyword evidence="5" id="KW-0378">Hydrolase</keyword>
<comment type="catalytic activity">
    <reaction evidence="7">
        <text>adenosine + H2O + H(+) = inosine + NH4(+)</text>
        <dbReference type="Rhea" id="RHEA:24408"/>
        <dbReference type="ChEBI" id="CHEBI:15377"/>
        <dbReference type="ChEBI" id="CHEBI:15378"/>
        <dbReference type="ChEBI" id="CHEBI:16335"/>
        <dbReference type="ChEBI" id="CHEBI:17596"/>
        <dbReference type="ChEBI" id="CHEBI:28938"/>
        <dbReference type="EC" id="3.5.4.4"/>
    </reaction>
    <physiologicalReaction direction="left-to-right" evidence="7">
        <dbReference type="Rhea" id="RHEA:24409"/>
    </physiologicalReaction>
</comment>
<keyword evidence="3" id="KW-0808">Transferase</keyword>
<sequence length="244" mass="27804">MEIEFIKNKVYYKIIDKTYTNSSGIYSLHKYTDAVKLAQVQQNIDNIKAELNADNLFLMNQVHGNTVIIADNIDLKKQPEADASITAQKNIALGVLTADCIPVLFASDDGTVIGAAHCGWRSAKLNIITNVRKMMENRGVTKIKAIIGPAIAQKSYEVDAKYYNDFVSESDDIKELFQPSHRENHFMFDLVGFVIKKLQKENIELVHNMEEDTYSMPEKYPSYRRSFHDGEQYSQNILSTIIIR</sequence>
<evidence type="ECO:0000256" key="1">
    <source>
        <dbReference type="ARBA" id="ARBA00000553"/>
    </source>
</evidence>
<dbReference type="InterPro" id="IPR038371">
    <property type="entry name" value="Cu_polyphenol_OxRdtase_sf"/>
</dbReference>
<dbReference type="Proteomes" id="UP001291687">
    <property type="component" value="Unassembled WGS sequence"/>
</dbReference>
<dbReference type="NCBIfam" id="TIGR00726">
    <property type="entry name" value="peptidoglycan editing factor PgeF"/>
    <property type="match status" value="1"/>
</dbReference>
<dbReference type="Gene3D" id="3.60.140.10">
    <property type="entry name" value="CNF1/YfiH-like putative cysteine hydrolases"/>
    <property type="match status" value="1"/>
</dbReference>
<dbReference type="PANTHER" id="PTHR30616:SF2">
    <property type="entry name" value="PURINE NUCLEOSIDE PHOSPHORYLASE LACC1"/>
    <property type="match status" value="1"/>
</dbReference>
<proteinExistence type="inferred from homology"/>
<name>A0ABU5NCS8_9RICK</name>
<dbReference type="InterPro" id="IPR003730">
    <property type="entry name" value="Cu_polyphenol_OxRdtase"/>
</dbReference>
<dbReference type="CDD" id="cd16833">
    <property type="entry name" value="YfiH"/>
    <property type="match status" value="1"/>
</dbReference>
<organism evidence="11 12">
    <name type="scientific">Candidatus Megaera venefica</name>
    <dbReference type="NCBI Taxonomy" id="2055910"/>
    <lineage>
        <taxon>Bacteria</taxon>
        <taxon>Pseudomonadati</taxon>
        <taxon>Pseudomonadota</taxon>
        <taxon>Alphaproteobacteria</taxon>
        <taxon>Rickettsiales</taxon>
        <taxon>Rickettsiaceae</taxon>
        <taxon>Candidatus Megaera</taxon>
    </lineage>
</organism>
<protein>
    <recommendedName>
        <fullName evidence="10">Purine nucleoside phosphorylase</fullName>
    </recommendedName>
</protein>
<reference evidence="11 12" key="1">
    <citation type="submission" date="2023-03" db="EMBL/GenBank/DDBJ databases">
        <title>Host association and intracellularity evolved multiple times independently in the Rickettsiales.</title>
        <authorList>
            <person name="Castelli M."/>
            <person name="Nardi T."/>
            <person name="Gammuto L."/>
            <person name="Bellinzona G."/>
            <person name="Sabaneyeva E."/>
            <person name="Potekhin A."/>
            <person name="Serra V."/>
            <person name="Petroni G."/>
            <person name="Sassera D."/>
        </authorList>
    </citation>
    <scope>NUCLEOTIDE SEQUENCE [LARGE SCALE GENOMIC DNA]</scope>
    <source>
        <strain evidence="11 12">Sr 2-6</strain>
    </source>
</reference>
<comment type="catalytic activity">
    <reaction evidence="8">
        <text>adenosine + phosphate = alpha-D-ribose 1-phosphate + adenine</text>
        <dbReference type="Rhea" id="RHEA:27642"/>
        <dbReference type="ChEBI" id="CHEBI:16335"/>
        <dbReference type="ChEBI" id="CHEBI:16708"/>
        <dbReference type="ChEBI" id="CHEBI:43474"/>
        <dbReference type="ChEBI" id="CHEBI:57720"/>
        <dbReference type="EC" id="2.4.2.1"/>
    </reaction>
    <physiologicalReaction direction="left-to-right" evidence="8">
        <dbReference type="Rhea" id="RHEA:27643"/>
    </physiologicalReaction>
</comment>
<comment type="caution">
    <text evidence="11">The sequence shown here is derived from an EMBL/GenBank/DDBJ whole genome shotgun (WGS) entry which is preliminary data.</text>
</comment>
<evidence type="ECO:0000256" key="7">
    <source>
        <dbReference type="ARBA" id="ARBA00047989"/>
    </source>
</evidence>
<dbReference type="SUPFAM" id="SSF64438">
    <property type="entry name" value="CNF1/YfiH-like putative cysteine hydrolases"/>
    <property type="match status" value="1"/>
</dbReference>
<evidence type="ECO:0000256" key="5">
    <source>
        <dbReference type="ARBA" id="ARBA00022801"/>
    </source>
</evidence>
<evidence type="ECO:0000256" key="4">
    <source>
        <dbReference type="ARBA" id="ARBA00022723"/>
    </source>
</evidence>
<evidence type="ECO:0000256" key="6">
    <source>
        <dbReference type="ARBA" id="ARBA00022833"/>
    </source>
</evidence>